<gene>
    <name evidence="1" type="ORF">GCM10022235_82950</name>
</gene>
<protein>
    <recommendedName>
        <fullName evidence="3">Bifunctional DNA primase/polymerase-like protein</fullName>
    </recommendedName>
</protein>
<dbReference type="Proteomes" id="UP001501222">
    <property type="component" value="Unassembled WGS sequence"/>
</dbReference>
<name>A0ABP6Z5B5_9ACTN</name>
<reference evidence="2" key="1">
    <citation type="journal article" date="2019" name="Int. J. Syst. Evol. Microbiol.">
        <title>The Global Catalogue of Microorganisms (GCM) 10K type strain sequencing project: providing services to taxonomists for standard genome sequencing and annotation.</title>
        <authorList>
            <consortium name="The Broad Institute Genomics Platform"/>
            <consortium name="The Broad Institute Genome Sequencing Center for Infectious Disease"/>
            <person name="Wu L."/>
            <person name="Ma J."/>
        </authorList>
    </citation>
    <scope>NUCLEOTIDE SEQUENCE [LARGE SCALE GENOMIC DNA]</scope>
    <source>
        <strain evidence="2">JCM 16928</strain>
    </source>
</reference>
<evidence type="ECO:0000313" key="1">
    <source>
        <dbReference type="EMBL" id="GAA3598565.1"/>
    </source>
</evidence>
<organism evidence="1 2">
    <name type="scientific">Kribbella ginsengisoli</name>
    <dbReference type="NCBI Taxonomy" id="363865"/>
    <lineage>
        <taxon>Bacteria</taxon>
        <taxon>Bacillati</taxon>
        <taxon>Actinomycetota</taxon>
        <taxon>Actinomycetes</taxon>
        <taxon>Propionibacteriales</taxon>
        <taxon>Kribbellaceae</taxon>
        <taxon>Kribbella</taxon>
    </lineage>
</organism>
<keyword evidence="2" id="KW-1185">Reference proteome</keyword>
<proteinExistence type="predicted"/>
<accession>A0ABP6Z5B5</accession>
<evidence type="ECO:0000313" key="2">
    <source>
        <dbReference type="Proteomes" id="UP001501222"/>
    </source>
</evidence>
<comment type="caution">
    <text evidence="1">The sequence shown here is derived from an EMBL/GenBank/DDBJ whole genome shotgun (WGS) entry which is preliminary data.</text>
</comment>
<dbReference type="EMBL" id="BAABAA010000022">
    <property type="protein sequence ID" value="GAA3598565.1"/>
    <property type="molecule type" value="Genomic_DNA"/>
</dbReference>
<evidence type="ECO:0008006" key="3">
    <source>
        <dbReference type="Google" id="ProtNLM"/>
    </source>
</evidence>
<sequence length="201" mass="21980">MFKARHRLLATAFAYAEQGIAVRQAYSVIRTASALDAFGRWRCACGDLTCQRPGTHASGDDWLTDIADVARVWSTPQSPNLLATSGAAVWFWKLPRVIGAYGMRLFEQQRPGPWPPLLKLPSGDWVVATARPVAGVTLATGVSAFQPGTPVLMPPSRLPSGRTRWLQSPAFPQTPLPSAESVHELVQQAERERFELLGYVG</sequence>